<dbReference type="SUPFAM" id="SSF53448">
    <property type="entry name" value="Nucleotide-diphospho-sugar transferases"/>
    <property type="match status" value="1"/>
</dbReference>
<keyword evidence="3" id="KW-0328">Glycosyltransferase</keyword>
<evidence type="ECO:0000256" key="9">
    <source>
        <dbReference type="ARBA" id="ARBA00040345"/>
    </source>
</evidence>
<keyword evidence="4 11" id="KW-0808">Transferase</keyword>
<proteinExistence type="inferred from homology"/>
<keyword evidence="12" id="KW-1185">Reference proteome</keyword>
<gene>
    <name evidence="11" type="ORF">PS9374_04435</name>
</gene>
<dbReference type="RefSeq" id="WP_068899608.1">
    <property type="nucleotide sequence ID" value="NZ_BDCX01000011.1"/>
</dbReference>
<dbReference type="GO" id="GO:0005886">
    <property type="term" value="C:plasma membrane"/>
    <property type="evidence" value="ECO:0007669"/>
    <property type="project" value="UniProtKB-SubCell"/>
</dbReference>
<dbReference type="InterPro" id="IPR001173">
    <property type="entry name" value="Glyco_trans_2-like"/>
</dbReference>
<evidence type="ECO:0000259" key="10">
    <source>
        <dbReference type="Pfam" id="PF00535"/>
    </source>
</evidence>
<dbReference type="OrthoDB" id="9797819at2"/>
<organism evidence="11 12">
    <name type="scientific">Planomonospora sphaerica</name>
    <dbReference type="NCBI Taxonomy" id="161355"/>
    <lineage>
        <taxon>Bacteria</taxon>
        <taxon>Bacillati</taxon>
        <taxon>Actinomycetota</taxon>
        <taxon>Actinomycetes</taxon>
        <taxon>Streptosporangiales</taxon>
        <taxon>Streptosporangiaceae</taxon>
        <taxon>Planomonospora</taxon>
    </lineage>
</organism>
<evidence type="ECO:0000256" key="2">
    <source>
        <dbReference type="ARBA" id="ARBA00022475"/>
    </source>
</evidence>
<dbReference type="STRING" id="161355.PS9374_04435"/>
<evidence type="ECO:0000313" key="11">
    <source>
        <dbReference type="EMBL" id="GAT68770.1"/>
    </source>
</evidence>
<evidence type="ECO:0000256" key="8">
    <source>
        <dbReference type="ARBA" id="ARBA00038120"/>
    </source>
</evidence>
<dbReference type="AlphaFoldDB" id="A0A171DIQ6"/>
<evidence type="ECO:0000256" key="4">
    <source>
        <dbReference type="ARBA" id="ARBA00022679"/>
    </source>
</evidence>
<dbReference type="InterPro" id="IPR029044">
    <property type="entry name" value="Nucleotide-diphossugar_trans"/>
</dbReference>
<protein>
    <recommendedName>
        <fullName evidence="9">4,4'-diaponeurosporenoate glycosyltransferase</fullName>
    </recommendedName>
</protein>
<comment type="function">
    <text evidence="6">Catalyzes the glycosylation of 4,4'-diaponeurosporenoate, i.e. the esterification of glucose at the C1'' position with the carboxyl group of 4,4'-diaponeurosporenic acid, to form glycosyl-4,4'-diaponeurosporenoate. This is a step in the biosynthesis of staphyloxanthin, an orange pigment present in most staphylococci strains.</text>
</comment>
<dbReference type="Pfam" id="PF00535">
    <property type="entry name" value="Glycos_transf_2"/>
    <property type="match status" value="1"/>
</dbReference>
<comment type="pathway">
    <text evidence="7">Carotenoid biosynthesis; staphyloxanthin biosynthesis; staphyloxanthin from farnesyl diphosphate: step 4/5.</text>
</comment>
<comment type="similarity">
    <text evidence="8">Belongs to the glycosyltransferase 2 family. CrtQ subfamily.</text>
</comment>
<dbReference type="PANTHER" id="PTHR43646:SF2">
    <property type="entry name" value="GLYCOSYLTRANSFERASE 2-LIKE DOMAIN-CONTAINING PROTEIN"/>
    <property type="match status" value="1"/>
</dbReference>
<evidence type="ECO:0000313" key="12">
    <source>
        <dbReference type="Proteomes" id="UP000077701"/>
    </source>
</evidence>
<evidence type="ECO:0000256" key="3">
    <source>
        <dbReference type="ARBA" id="ARBA00022676"/>
    </source>
</evidence>
<evidence type="ECO:0000256" key="6">
    <source>
        <dbReference type="ARBA" id="ARBA00037281"/>
    </source>
</evidence>
<evidence type="ECO:0000256" key="7">
    <source>
        <dbReference type="ARBA" id="ARBA00037904"/>
    </source>
</evidence>
<dbReference type="Gene3D" id="3.90.550.10">
    <property type="entry name" value="Spore Coat Polysaccharide Biosynthesis Protein SpsA, Chain A"/>
    <property type="match status" value="1"/>
</dbReference>
<keyword evidence="5" id="KW-0472">Membrane</keyword>
<sequence length="277" mass="30489">MRLTIVLPCADDDGLDACLASIDEDVEVLAVLNGPTPAMRERVRQHGLRTIEIPERNLGAACQAGCVAASNEHILLMNTDSTFAPGAIRTLMDDWAEDLVVRATLQFAGSGRGIRLIENLQNHQMSNPDRAYQPGILFHAGILDRIGGYYFDQDVHWTEDADFDRRVRGAGIGVRVSVGVVRHGEVSVLRKLRSAFRYGIGRSIAESKRLYGTYPPFRPSLKALAGDWSALARSYGRATAAYGVVWMTAFAAGVLAQRHFEVYPVRDRLSMDGRSDV</sequence>
<accession>A0A171DIQ6</accession>
<dbReference type="PANTHER" id="PTHR43646">
    <property type="entry name" value="GLYCOSYLTRANSFERASE"/>
    <property type="match status" value="1"/>
</dbReference>
<keyword evidence="2" id="KW-1003">Cell membrane</keyword>
<feature type="domain" description="Glycosyltransferase 2-like" evidence="10">
    <location>
        <begin position="15"/>
        <end position="117"/>
    </location>
</feature>
<dbReference type="GO" id="GO:0016757">
    <property type="term" value="F:glycosyltransferase activity"/>
    <property type="evidence" value="ECO:0007669"/>
    <property type="project" value="UniProtKB-KW"/>
</dbReference>
<reference evidence="12" key="2">
    <citation type="submission" date="2016-04" db="EMBL/GenBank/DDBJ databases">
        <title>Planomonospora sphaerica JCM9374 whole genome shotgun sequence.</title>
        <authorList>
            <person name="Suzuki T."/>
            <person name="Dohra H."/>
            <person name="Kodani S."/>
        </authorList>
    </citation>
    <scope>NUCLEOTIDE SEQUENCE [LARGE SCALE GENOMIC DNA]</scope>
    <source>
        <strain evidence="12">JCM 9374</strain>
    </source>
</reference>
<dbReference type="Proteomes" id="UP000077701">
    <property type="component" value="Unassembled WGS sequence"/>
</dbReference>
<evidence type="ECO:0000256" key="1">
    <source>
        <dbReference type="ARBA" id="ARBA00004236"/>
    </source>
</evidence>
<dbReference type="EMBL" id="BDCX01000011">
    <property type="protein sequence ID" value="GAT68770.1"/>
    <property type="molecule type" value="Genomic_DNA"/>
</dbReference>
<comment type="caution">
    <text evidence="11">The sequence shown here is derived from an EMBL/GenBank/DDBJ whole genome shotgun (WGS) entry which is preliminary data.</text>
</comment>
<reference evidence="11 12" key="1">
    <citation type="journal article" date="2016" name="Genome Announc.">
        <title>Draft Genome Sequence of Planomonospora sphaerica JCM9374, a Rare Actinomycete.</title>
        <authorList>
            <person name="Dohra H."/>
            <person name="Suzuki T."/>
            <person name="Inoue Y."/>
            <person name="Kodani S."/>
        </authorList>
    </citation>
    <scope>NUCLEOTIDE SEQUENCE [LARGE SCALE GENOMIC DNA]</scope>
    <source>
        <strain evidence="11 12">JCM 9374</strain>
    </source>
</reference>
<comment type="subcellular location">
    <subcellularLocation>
        <location evidence="1">Cell membrane</location>
    </subcellularLocation>
</comment>
<name>A0A171DIQ6_9ACTN</name>
<evidence type="ECO:0000256" key="5">
    <source>
        <dbReference type="ARBA" id="ARBA00023136"/>
    </source>
</evidence>